<dbReference type="InterPro" id="IPR007630">
    <property type="entry name" value="RNA_pol_sigma70_r4"/>
</dbReference>
<dbReference type="Pfam" id="PF04542">
    <property type="entry name" value="Sigma70_r2"/>
    <property type="match status" value="1"/>
</dbReference>
<dbReference type="GO" id="GO:0016987">
    <property type="term" value="F:sigma factor activity"/>
    <property type="evidence" value="ECO:0007669"/>
    <property type="project" value="UniProtKB-KW"/>
</dbReference>
<evidence type="ECO:0000256" key="4">
    <source>
        <dbReference type="ARBA" id="ARBA00023125"/>
    </source>
</evidence>
<dbReference type="Pfam" id="PF04545">
    <property type="entry name" value="Sigma70_r4"/>
    <property type="match status" value="1"/>
</dbReference>
<dbReference type="NCBIfam" id="NF005143">
    <property type="entry name" value="PRK06596.1"/>
    <property type="match status" value="1"/>
</dbReference>
<evidence type="ECO:0000256" key="2">
    <source>
        <dbReference type="ARBA" id="ARBA00023015"/>
    </source>
</evidence>
<keyword evidence="3" id="KW-0731">Sigma factor</keyword>
<evidence type="ECO:0000313" key="8">
    <source>
        <dbReference type="Proteomes" id="UP000476030"/>
    </source>
</evidence>
<comment type="caution">
    <text evidence="7">The sequence shown here is derived from an EMBL/GenBank/DDBJ whole genome shotgun (WGS) entry which is preliminary data.</text>
</comment>
<feature type="domain" description="RNA polymerase sigma-70" evidence="6">
    <location>
        <begin position="74"/>
        <end position="87"/>
    </location>
</feature>
<dbReference type="InterPro" id="IPR014284">
    <property type="entry name" value="RNA_pol_sigma-70_dom"/>
</dbReference>
<dbReference type="SUPFAM" id="SSF88659">
    <property type="entry name" value="Sigma3 and sigma4 domains of RNA polymerase sigma factors"/>
    <property type="match status" value="1"/>
</dbReference>
<organism evidence="7 8">
    <name type="scientific">Sneathiella litorea</name>
    <dbReference type="NCBI Taxonomy" id="2606216"/>
    <lineage>
        <taxon>Bacteria</taxon>
        <taxon>Pseudomonadati</taxon>
        <taxon>Pseudomonadota</taxon>
        <taxon>Alphaproteobacteria</taxon>
        <taxon>Sneathiellales</taxon>
        <taxon>Sneathiellaceae</taxon>
        <taxon>Sneathiella</taxon>
    </lineage>
</organism>
<dbReference type="Gene3D" id="1.20.120.1810">
    <property type="match status" value="1"/>
</dbReference>
<dbReference type="AlphaFoldDB" id="A0A6L8W9Q0"/>
<keyword evidence="4" id="KW-0238">DNA-binding</keyword>
<dbReference type="InterPro" id="IPR000943">
    <property type="entry name" value="RNA_pol_sigma70"/>
</dbReference>
<dbReference type="InterPro" id="IPR013325">
    <property type="entry name" value="RNA_pol_sigma_r2"/>
</dbReference>
<dbReference type="Gene3D" id="1.20.140.160">
    <property type="match status" value="1"/>
</dbReference>
<dbReference type="RefSeq" id="WP_161315767.1">
    <property type="nucleotide sequence ID" value="NZ_WTUW01000002.1"/>
</dbReference>
<dbReference type="PRINTS" id="PR00046">
    <property type="entry name" value="SIGMA70FCT"/>
</dbReference>
<dbReference type="GO" id="GO:0006352">
    <property type="term" value="P:DNA-templated transcription initiation"/>
    <property type="evidence" value="ECO:0007669"/>
    <property type="project" value="InterPro"/>
</dbReference>
<keyword evidence="2" id="KW-0805">Transcription regulation</keyword>
<dbReference type="InterPro" id="IPR007627">
    <property type="entry name" value="RNA_pol_sigma70_r2"/>
</dbReference>
<dbReference type="InterPro" id="IPR013324">
    <property type="entry name" value="RNA_pol_sigma_r3/r4-like"/>
</dbReference>
<evidence type="ECO:0000313" key="7">
    <source>
        <dbReference type="EMBL" id="MZR31243.1"/>
    </source>
</evidence>
<dbReference type="Pfam" id="PF04539">
    <property type="entry name" value="Sigma70_r3"/>
    <property type="match status" value="1"/>
</dbReference>
<keyword evidence="5" id="KW-0804">Transcription</keyword>
<dbReference type="NCBIfam" id="TIGR02937">
    <property type="entry name" value="sigma70-ECF"/>
    <property type="match status" value="1"/>
</dbReference>
<dbReference type="EMBL" id="WTUW01000002">
    <property type="protein sequence ID" value="MZR31243.1"/>
    <property type="molecule type" value="Genomic_DNA"/>
</dbReference>
<protein>
    <submittedName>
        <fullName evidence="7">RNA polymerase factor sigma-32</fullName>
    </submittedName>
</protein>
<dbReference type="NCBIfam" id="NF005693">
    <property type="entry name" value="PRK07500.1"/>
    <property type="match status" value="1"/>
</dbReference>
<accession>A0A6L8W9Q0</accession>
<gene>
    <name evidence="7" type="ORF">GQE98_11435</name>
</gene>
<name>A0A6L8W9Q0_9PROT</name>
<dbReference type="Proteomes" id="UP000476030">
    <property type="component" value="Unassembled WGS sequence"/>
</dbReference>
<dbReference type="PANTHER" id="PTHR30376">
    <property type="entry name" value="SIGMA FACTOR RPOH HEAT SHOCK RELATED"/>
    <property type="match status" value="1"/>
</dbReference>
<evidence type="ECO:0000256" key="5">
    <source>
        <dbReference type="ARBA" id="ARBA00023163"/>
    </source>
</evidence>
<evidence type="ECO:0000256" key="1">
    <source>
        <dbReference type="ARBA" id="ARBA00007788"/>
    </source>
</evidence>
<dbReference type="PANTHER" id="PTHR30376:SF3">
    <property type="entry name" value="RNA POLYMERASE SIGMA FACTOR RPOH"/>
    <property type="match status" value="1"/>
</dbReference>
<dbReference type="SUPFAM" id="SSF88946">
    <property type="entry name" value="Sigma2 domain of RNA polymerase sigma factors"/>
    <property type="match status" value="1"/>
</dbReference>
<proteinExistence type="inferred from homology"/>
<comment type="similarity">
    <text evidence="1">Belongs to the sigma-70 factor family.</text>
</comment>
<evidence type="ECO:0000256" key="3">
    <source>
        <dbReference type="ARBA" id="ARBA00023082"/>
    </source>
</evidence>
<keyword evidence="8" id="KW-1185">Reference proteome</keyword>
<reference evidence="7 8" key="1">
    <citation type="submission" date="2019-12" db="EMBL/GenBank/DDBJ databases">
        <title>Snethiella sp. nov. sp. isolated from sea sand.</title>
        <authorList>
            <person name="Kim J."/>
            <person name="Jeong S.E."/>
            <person name="Jung H.S."/>
            <person name="Jeon C.O."/>
        </authorList>
    </citation>
    <scope>NUCLEOTIDE SEQUENCE [LARGE SCALE GENOMIC DNA]</scope>
    <source>
        <strain evidence="7 8">DP05</strain>
    </source>
</reference>
<evidence type="ECO:0000259" key="6">
    <source>
        <dbReference type="PROSITE" id="PS00715"/>
    </source>
</evidence>
<dbReference type="InterPro" id="IPR050813">
    <property type="entry name" value="Sigma-70_Factor"/>
</dbReference>
<dbReference type="GO" id="GO:0003677">
    <property type="term" value="F:DNA binding"/>
    <property type="evidence" value="ECO:0007669"/>
    <property type="project" value="UniProtKB-KW"/>
</dbReference>
<dbReference type="PROSITE" id="PS00715">
    <property type="entry name" value="SIGMA70_1"/>
    <property type="match status" value="1"/>
</dbReference>
<dbReference type="CDD" id="cd06171">
    <property type="entry name" value="Sigma70_r4"/>
    <property type="match status" value="1"/>
</dbReference>
<sequence>MNKQETANTQKRNRAFVSAAMSIPLLSREREFELAYLWRKKGDEKALHELVSAYMRLVVSMASKFRNYGLSMSDLVQEGNIGLMQAAFKFEPEREIRFSTYASWWIKSAMQDYVLRNWSIVRSGTSASQKSLFFNLRWLRAKIQNVDDTAFTSDTLIAISKKLKIGIKDVEKMAHRLSTRDQSLNAPIGENGDDSIEDFLEDSNPTPEENTMRNFDGEVRSKWLEAALQELTDREQIIIRERRLQDDKTTLEVLGNRLGITKERVRQIEHKAFEKLQTTVVRISREANRSPDLISNHRHHS</sequence>
<dbReference type="PIRSF" id="PIRSF000770">
    <property type="entry name" value="RNA_pol_sigma-SigE/K"/>
    <property type="match status" value="1"/>
</dbReference>
<dbReference type="InterPro" id="IPR007624">
    <property type="entry name" value="RNA_pol_sigma70_r3"/>
</dbReference>